<evidence type="ECO:0000313" key="2">
    <source>
        <dbReference type="Proteomes" id="UP000095287"/>
    </source>
</evidence>
<name>A0A1I7Z3J7_9BILA</name>
<feature type="domain" description="F-box" evidence="1">
    <location>
        <begin position="10"/>
        <end position="42"/>
    </location>
</feature>
<sequence length="445" mass="50567">MCLGERPAALPDDVLIRIIRLLDLHTCLSFRAASRLCRQLCAKYGARVHLRVERPSGWCRFSLVDEDQTPSRVLRDALTVDAPQTASYFDRILTGLPGDLFAITELELSLFGPPKHLTRRKTSYNDFTFHEFCGLAEKHAKIFRVERLTLGNSDEGEAVQFQVKRAISLFARLGTEVHLSLSVGGTLKEIVELTREKKAGFSTLRISSSRPSDVALVQSLLLGSRNDLLSDMIRINLTVNEHMDKSAFLDQMESFVKVRPKRGALIEMLVQEFCTNGQILADVISFEFLGISEHQSNAEERVHPQFHPIKKCPLIGYLAMIDSWSRYSLSMMQTLPSLSIPMAKIRGFAIDNSELRIRAKEGIAIHAEVYPIGRNFERQCDILEKDQVASYQVRQSDTHVWIWYLKHPDEQGFDVPLEAFHFRHLEEPKEVSELSGDLPFDLTIV</sequence>
<organism evidence="2 3">
    <name type="scientific">Steinernema glaseri</name>
    <dbReference type="NCBI Taxonomy" id="37863"/>
    <lineage>
        <taxon>Eukaryota</taxon>
        <taxon>Metazoa</taxon>
        <taxon>Ecdysozoa</taxon>
        <taxon>Nematoda</taxon>
        <taxon>Chromadorea</taxon>
        <taxon>Rhabditida</taxon>
        <taxon>Tylenchina</taxon>
        <taxon>Panagrolaimomorpha</taxon>
        <taxon>Strongyloidoidea</taxon>
        <taxon>Steinernematidae</taxon>
        <taxon>Steinernema</taxon>
    </lineage>
</organism>
<protein>
    <submittedName>
        <fullName evidence="3">F-box domain-containing protein</fullName>
    </submittedName>
</protein>
<dbReference type="CDD" id="cd09917">
    <property type="entry name" value="F-box_SF"/>
    <property type="match status" value="1"/>
</dbReference>
<evidence type="ECO:0000313" key="3">
    <source>
        <dbReference type="WBParaSite" id="L893_g22261.t1"/>
    </source>
</evidence>
<proteinExistence type="predicted"/>
<reference evidence="3" key="1">
    <citation type="submission" date="2016-11" db="UniProtKB">
        <authorList>
            <consortium name="WormBaseParasite"/>
        </authorList>
    </citation>
    <scope>IDENTIFICATION</scope>
</reference>
<accession>A0A1I7Z3J7</accession>
<dbReference type="Proteomes" id="UP000095287">
    <property type="component" value="Unplaced"/>
</dbReference>
<dbReference type="InterPro" id="IPR001810">
    <property type="entry name" value="F-box_dom"/>
</dbReference>
<dbReference type="WBParaSite" id="L893_g22261.t1">
    <property type="protein sequence ID" value="L893_g22261.t1"/>
    <property type="gene ID" value="L893_g22261"/>
</dbReference>
<evidence type="ECO:0000259" key="1">
    <source>
        <dbReference type="Pfam" id="PF00646"/>
    </source>
</evidence>
<dbReference type="Pfam" id="PF00646">
    <property type="entry name" value="F-box"/>
    <property type="match status" value="1"/>
</dbReference>
<keyword evidence="2" id="KW-1185">Reference proteome</keyword>
<dbReference type="AlphaFoldDB" id="A0A1I7Z3J7"/>